<organism evidence="1 2">
    <name type="scientific">Rhodopirellula baltica SWK14</name>
    <dbReference type="NCBI Taxonomy" id="993516"/>
    <lineage>
        <taxon>Bacteria</taxon>
        <taxon>Pseudomonadati</taxon>
        <taxon>Planctomycetota</taxon>
        <taxon>Planctomycetia</taxon>
        <taxon>Pirellulales</taxon>
        <taxon>Pirellulaceae</taxon>
        <taxon>Rhodopirellula</taxon>
    </lineage>
</organism>
<protein>
    <submittedName>
        <fullName evidence="1">Uncharacterized protein</fullName>
    </submittedName>
</protein>
<sequence length="51" mass="5654">MGRTSRLKSIAIALVEINITQASVSSPTRVGKPFPKQKNMLVTIEGELKWQ</sequence>
<name>L7CEZ1_RHOBT</name>
<reference evidence="1 2" key="1">
    <citation type="journal article" date="2013" name="Mar. Genomics">
        <title>Expression of sulfatases in Rhodopirellula baltica and the diversity of sulfatases in the genus Rhodopirellula.</title>
        <authorList>
            <person name="Wegner C.E."/>
            <person name="Richter-Heitmann T."/>
            <person name="Klindworth A."/>
            <person name="Klockow C."/>
            <person name="Richter M."/>
            <person name="Achstetter T."/>
            <person name="Glockner F.O."/>
            <person name="Harder J."/>
        </authorList>
    </citation>
    <scope>NUCLEOTIDE SEQUENCE [LARGE SCALE GENOMIC DNA]</scope>
    <source>
        <strain evidence="1 2">SWK14</strain>
    </source>
</reference>
<comment type="caution">
    <text evidence="1">The sequence shown here is derived from an EMBL/GenBank/DDBJ whole genome shotgun (WGS) entry which is preliminary data.</text>
</comment>
<evidence type="ECO:0000313" key="2">
    <source>
        <dbReference type="Proteomes" id="UP000010959"/>
    </source>
</evidence>
<dbReference type="AlphaFoldDB" id="L7CEZ1"/>
<dbReference type="Proteomes" id="UP000010959">
    <property type="component" value="Unassembled WGS sequence"/>
</dbReference>
<gene>
    <name evidence="1" type="ORF">RBSWK_04444</name>
</gene>
<accession>L7CEZ1</accession>
<evidence type="ECO:0000313" key="1">
    <source>
        <dbReference type="EMBL" id="ELP31651.1"/>
    </source>
</evidence>
<dbReference type="EMBL" id="AMWG01000119">
    <property type="protein sequence ID" value="ELP31651.1"/>
    <property type="molecule type" value="Genomic_DNA"/>
</dbReference>
<proteinExistence type="predicted"/>